<reference evidence="2" key="1">
    <citation type="submission" date="2023-04" db="EMBL/GenBank/DDBJ databases">
        <title>Phytophthora fragariaefolia NBRC 109709.</title>
        <authorList>
            <person name="Ichikawa N."/>
            <person name="Sato H."/>
            <person name="Tonouchi N."/>
        </authorList>
    </citation>
    <scope>NUCLEOTIDE SEQUENCE</scope>
    <source>
        <strain evidence="2">NBRC 109709</strain>
    </source>
</reference>
<evidence type="ECO:0000313" key="3">
    <source>
        <dbReference type="Proteomes" id="UP001165121"/>
    </source>
</evidence>
<keyword evidence="3" id="KW-1185">Reference proteome</keyword>
<name>A0A9W6TV50_9STRA</name>
<protein>
    <submittedName>
        <fullName evidence="2">Unnamed protein product</fullName>
    </submittedName>
</protein>
<proteinExistence type="predicted"/>
<accession>A0A9W6TV50</accession>
<comment type="caution">
    <text evidence="2">The sequence shown here is derived from an EMBL/GenBank/DDBJ whole genome shotgun (WGS) entry which is preliminary data.</text>
</comment>
<feature type="region of interest" description="Disordered" evidence="1">
    <location>
        <begin position="319"/>
        <end position="392"/>
    </location>
</feature>
<evidence type="ECO:0000313" key="2">
    <source>
        <dbReference type="EMBL" id="GMF20629.1"/>
    </source>
</evidence>
<feature type="compositionally biased region" description="Basic and acidic residues" evidence="1">
    <location>
        <begin position="366"/>
        <end position="378"/>
    </location>
</feature>
<dbReference type="EMBL" id="BSXT01000202">
    <property type="protein sequence ID" value="GMF20629.1"/>
    <property type="molecule type" value="Genomic_DNA"/>
</dbReference>
<gene>
    <name evidence="2" type="ORF">Pfra01_000252000</name>
</gene>
<feature type="compositionally biased region" description="Polar residues" evidence="1">
    <location>
        <begin position="72"/>
        <end position="82"/>
    </location>
</feature>
<feature type="region of interest" description="Disordered" evidence="1">
    <location>
        <begin position="43"/>
        <end position="112"/>
    </location>
</feature>
<organism evidence="2 3">
    <name type="scientific">Phytophthora fragariaefolia</name>
    <dbReference type="NCBI Taxonomy" id="1490495"/>
    <lineage>
        <taxon>Eukaryota</taxon>
        <taxon>Sar</taxon>
        <taxon>Stramenopiles</taxon>
        <taxon>Oomycota</taxon>
        <taxon>Peronosporomycetes</taxon>
        <taxon>Peronosporales</taxon>
        <taxon>Peronosporaceae</taxon>
        <taxon>Phytophthora</taxon>
    </lineage>
</organism>
<dbReference type="AlphaFoldDB" id="A0A9W6TV50"/>
<dbReference type="Proteomes" id="UP001165121">
    <property type="component" value="Unassembled WGS sequence"/>
</dbReference>
<dbReference type="OrthoDB" id="120414at2759"/>
<evidence type="ECO:0000256" key="1">
    <source>
        <dbReference type="SAM" id="MobiDB-lite"/>
    </source>
</evidence>
<sequence>MSKVRWKTTCAEDCLQPVQRVSATKNGYDRSYPTDGAVRVWHVTNEDMSGVDQDEETENESVTRSHDDGESTSESELSQQRVVLSVPAGSESGDDGIAAVMPTPSTSPPIRTSLATREPRMITAATEPRGATDAPAFTPETTAMTTMVTVLQQLTTMVANLQPATSNEQSSEGTGTEAARVTTRKLVKQASKPTILKKWVDKATEIDDPMDSVAQGMLNIGQAWATAPSRYIVPIDGTRGQTNVIPRIPSGTGIAAVLAGGVEAAATAQGDMQAYALFTNPQPIYNKYSGTWEPPPGHLWSGKYWNESRRSERERLVHATDLASSKASKMPVSKVKRSREVQTSNDEEPDELSRPNKIKAAVKQTKASDNRKTEERPGRKPASGQGQHMPQVRTNASMVNNLFSETQMLCVRPAWSYGKGVHRL</sequence>